<reference evidence="2 3" key="1">
    <citation type="submission" date="2019-10" db="EMBL/GenBank/DDBJ databases">
        <title>Nocardia macrotermitis sp. nov. and Nocardia aurantia sp. nov., isolated from the gut of fungus growing-termite Macrotermes natalensis.</title>
        <authorList>
            <person name="Benndorf R."/>
            <person name="Schwitalla J."/>
            <person name="Martin K."/>
            <person name="De Beer W."/>
            <person name="Kaster A.-K."/>
            <person name="Vollmers J."/>
            <person name="Poulsen M."/>
            <person name="Beemelmanns C."/>
        </authorList>
    </citation>
    <scope>NUCLEOTIDE SEQUENCE [LARGE SCALE GENOMIC DNA]</scope>
    <source>
        <strain evidence="2 3">RB56</strain>
    </source>
</reference>
<evidence type="ECO:0000259" key="1">
    <source>
        <dbReference type="Pfam" id="PF13167"/>
    </source>
</evidence>
<name>A0A7K0DYI9_9NOCA</name>
<comment type="caution">
    <text evidence="2">The sequence shown here is derived from an EMBL/GenBank/DDBJ whole genome shotgun (WGS) entry which is preliminary data.</text>
</comment>
<feature type="domain" description="GTPase HflX N-terminal" evidence="1">
    <location>
        <begin position="74"/>
        <end position="128"/>
    </location>
</feature>
<accession>A0A7K0DYI9</accession>
<proteinExistence type="predicted"/>
<evidence type="ECO:0000313" key="2">
    <source>
        <dbReference type="EMBL" id="MQY30577.1"/>
    </source>
</evidence>
<gene>
    <name evidence="2" type="ORF">NRB56_61790</name>
</gene>
<protein>
    <recommendedName>
        <fullName evidence="1">GTPase HflX N-terminal domain-containing protein</fullName>
    </recommendedName>
</protein>
<evidence type="ECO:0000313" key="3">
    <source>
        <dbReference type="Proteomes" id="UP000431401"/>
    </source>
</evidence>
<sequence length="149" mass="15887">MRPDPRKVIAGADVIVAGLFSAKRTDRSTVIADIEAEVCRLGGRVVASFVQRRGVSGGKKGSAPGGVAAMSEPYSSRTLMSAGKVHEIAEACARTNAAAVVFSNELTDRQRTVLTRICGRPVFGRDDLTRCVPDRPSRPVRDAHEGEPL</sequence>
<organism evidence="2 3">
    <name type="scientific">Nocardia aurantia</name>
    <dbReference type="NCBI Taxonomy" id="2585199"/>
    <lineage>
        <taxon>Bacteria</taxon>
        <taxon>Bacillati</taxon>
        <taxon>Actinomycetota</taxon>
        <taxon>Actinomycetes</taxon>
        <taxon>Mycobacteriales</taxon>
        <taxon>Nocardiaceae</taxon>
        <taxon>Nocardia</taxon>
    </lineage>
</organism>
<dbReference type="Proteomes" id="UP000431401">
    <property type="component" value="Unassembled WGS sequence"/>
</dbReference>
<dbReference type="Pfam" id="PF13167">
    <property type="entry name" value="GTP-bdg_N"/>
    <property type="match status" value="1"/>
</dbReference>
<dbReference type="EMBL" id="WEGI01000014">
    <property type="protein sequence ID" value="MQY30577.1"/>
    <property type="molecule type" value="Genomic_DNA"/>
</dbReference>
<dbReference type="AlphaFoldDB" id="A0A7K0DYI9"/>
<keyword evidence="3" id="KW-1185">Reference proteome</keyword>
<dbReference type="InterPro" id="IPR025121">
    <property type="entry name" value="GTPase_HflX_N"/>
</dbReference>